<comment type="caution">
    <text evidence="2">The sequence shown here is derived from an EMBL/GenBank/DDBJ whole genome shotgun (WGS) entry which is preliminary data.</text>
</comment>
<dbReference type="Proteomes" id="UP001374579">
    <property type="component" value="Unassembled WGS sequence"/>
</dbReference>
<dbReference type="PANTHER" id="PTHR47027:SF26">
    <property type="entry name" value="REVERSE TRANSCRIPTASE DOMAIN-CONTAINING PROTEIN"/>
    <property type="match status" value="1"/>
</dbReference>
<name>A0AAN9GK99_9CAEN</name>
<dbReference type="InterPro" id="IPR000477">
    <property type="entry name" value="RT_dom"/>
</dbReference>
<accession>A0AAN9GK99</accession>
<reference evidence="2 3" key="1">
    <citation type="submission" date="2024-02" db="EMBL/GenBank/DDBJ databases">
        <title>Chromosome-scale genome assembly of the rough periwinkle Littorina saxatilis.</title>
        <authorList>
            <person name="De Jode A."/>
            <person name="Faria R."/>
            <person name="Formenti G."/>
            <person name="Sims Y."/>
            <person name="Smith T.P."/>
            <person name="Tracey A."/>
            <person name="Wood J.M.D."/>
            <person name="Zagrodzka Z.B."/>
            <person name="Johannesson K."/>
            <person name="Butlin R.K."/>
            <person name="Leder E.H."/>
        </authorList>
    </citation>
    <scope>NUCLEOTIDE SEQUENCE [LARGE SCALE GENOMIC DNA]</scope>
    <source>
        <strain evidence="2">Snail1</strain>
        <tissue evidence="2">Muscle</tissue>
    </source>
</reference>
<dbReference type="PROSITE" id="PS50878">
    <property type="entry name" value="RT_POL"/>
    <property type="match status" value="1"/>
</dbReference>
<feature type="domain" description="Reverse transcriptase" evidence="1">
    <location>
        <begin position="1"/>
        <end position="89"/>
    </location>
</feature>
<evidence type="ECO:0000259" key="1">
    <source>
        <dbReference type="PROSITE" id="PS50878"/>
    </source>
</evidence>
<sequence>MVTKVTKDIIRDFLFADDCVFNAVSEADMQCSVDMFSSDCSNFGLTISTKKTEVLHQPAPGKPYVEPDITVNGQRLNTVNRFTYLGSTLSQNVTIDDEVNVRIARASSTFGRLYPNVWNRRGITTQTKLKVYRAVVLPTLLYACETWTVYQRHARKLNHHFHTTSLRKILGIKWQDKVPDTEVLARADLPSITTILMQSQLRWAGHS</sequence>
<organism evidence="2 3">
    <name type="scientific">Littorina saxatilis</name>
    <dbReference type="NCBI Taxonomy" id="31220"/>
    <lineage>
        <taxon>Eukaryota</taxon>
        <taxon>Metazoa</taxon>
        <taxon>Spiralia</taxon>
        <taxon>Lophotrochozoa</taxon>
        <taxon>Mollusca</taxon>
        <taxon>Gastropoda</taxon>
        <taxon>Caenogastropoda</taxon>
        <taxon>Littorinimorpha</taxon>
        <taxon>Littorinoidea</taxon>
        <taxon>Littorinidae</taxon>
        <taxon>Littorina</taxon>
    </lineage>
</organism>
<evidence type="ECO:0000313" key="3">
    <source>
        <dbReference type="Proteomes" id="UP001374579"/>
    </source>
</evidence>
<dbReference type="AlphaFoldDB" id="A0AAN9GK99"/>
<proteinExistence type="predicted"/>
<dbReference type="EMBL" id="JBAMIC010000003">
    <property type="protein sequence ID" value="KAK7111076.1"/>
    <property type="molecule type" value="Genomic_DNA"/>
</dbReference>
<dbReference type="PANTHER" id="PTHR47027">
    <property type="entry name" value="REVERSE TRANSCRIPTASE DOMAIN-CONTAINING PROTEIN"/>
    <property type="match status" value="1"/>
</dbReference>
<evidence type="ECO:0000313" key="2">
    <source>
        <dbReference type="EMBL" id="KAK7111076.1"/>
    </source>
</evidence>
<protein>
    <recommendedName>
        <fullName evidence="1">Reverse transcriptase domain-containing protein</fullName>
    </recommendedName>
</protein>
<keyword evidence="3" id="KW-1185">Reference proteome</keyword>
<gene>
    <name evidence="2" type="ORF">V1264_014854</name>
</gene>